<accession>A0A0M4D8L9</accession>
<evidence type="ECO:0000256" key="2">
    <source>
        <dbReference type="SAM" id="SignalP"/>
    </source>
</evidence>
<feature type="domain" description="Cytochrome c7-like" evidence="3">
    <location>
        <begin position="68"/>
        <end position="127"/>
    </location>
</feature>
<dbReference type="GO" id="GO:0016491">
    <property type="term" value="F:oxidoreductase activity"/>
    <property type="evidence" value="ECO:0007669"/>
    <property type="project" value="TreeGrafter"/>
</dbReference>
<dbReference type="STRING" id="1603606.DSOUD_2970"/>
<evidence type="ECO:0000313" key="4">
    <source>
        <dbReference type="EMBL" id="ALC17697.1"/>
    </source>
</evidence>
<sequence length="829" mass="87277">MHKDQRWRWRHLPLLLLMAATLLPGCSSDNDPSPVSAPTVTELFASSLHGTRDGKDTWYNDTDGFSSVVNVAYSDLPCADCHNKAAWETRADADGGPRAWTGPNCLDCHESTPGDAVADSTCLGCHSRQGTEVALGLTDVHRDGPLAMGCMDCHTQGDVHGDGNAYPTMFAPGAIDAKCQNCHTETDLAGLNDFHDPLHMGAIDCSACHMTSAITCYNCHFDNEADATGDILHAKFASAKFGGPGAKAWRFLVNRVIDDQGTTKIFAGSMQSLMADVTASSAPGEDGLGATFVAIGPYYSHSIQRNAITCEDCHASAAMQQYVDTGTMDVVKWKPAEGVAVTAANLGIEGWQGPKGVIPVPPDYATALNFDFVDLVDPAAPLNASGTSSSDRVLFKRGADYIHFVDEYVQPLTVGQMQRLGWFANSLHATRAGKATFYDDGLNEATPAPLQAGFGNYVDVPYADLPCVNCHNASDNGPWDSDPAAGVVLDTWPGNPVCRDCHGNTTEGKSPVVGSTVANDVCKGCHSRLGAEAAVGMTDVHGLFSCSQCHALGDIHGVTGEKPATQFDGAITADCLACHTPSTTVMEHAVHPTGIDCSTCHMQSVVTCYNCHFDNEAINDGSVLHAKFASAKFGGTAASGKSWRFLVNKVMADGTTKVFPGSMQSLMADVTASNFPGEDNQGATFVAIAPYYAHAITRVDALTCDKCHGTATAIALAAGNPVDVVAWTAADGVEVPVGSMMATWQAPSGVIPVPENTALLGFDFIDLVDPAAALTPTATSSSPRLAFKRDADAVHMPEEYVRPLTAAQMSALGHSIHNATLNCALCHGK</sequence>
<dbReference type="SUPFAM" id="SSF48695">
    <property type="entry name" value="Multiheme cytochromes"/>
    <property type="match status" value="3"/>
</dbReference>
<dbReference type="Gene3D" id="3.90.10.10">
    <property type="entry name" value="Cytochrome C3"/>
    <property type="match status" value="2"/>
</dbReference>
<feature type="chain" id="PRO_5005791975" evidence="2">
    <location>
        <begin position="30"/>
        <end position="829"/>
    </location>
</feature>
<dbReference type="PANTHER" id="PTHR35038:SF8">
    <property type="entry name" value="C-TYPE POLYHEME CYTOCHROME OMCC"/>
    <property type="match status" value="1"/>
</dbReference>
<organism evidence="4 5">
    <name type="scientific">Desulfuromonas soudanensis</name>
    <dbReference type="NCBI Taxonomy" id="1603606"/>
    <lineage>
        <taxon>Bacteria</taxon>
        <taxon>Pseudomonadati</taxon>
        <taxon>Thermodesulfobacteriota</taxon>
        <taxon>Desulfuromonadia</taxon>
        <taxon>Desulfuromonadales</taxon>
        <taxon>Desulfuromonadaceae</taxon>
        <taxon>Desulfuromonas</taxon>
    </lineage>
</organism>
<dbReference type="AlphaFoldDB" id="A0A0M4D8L9"/>
<dbReference type="EMBL" id="CP010802">
    <property type="protein sequence ID" value="ALC17697.1"/>
    <property type="molecule type" value="Genomic_DNA"/>
</dbReference>
<dbReference type="Proteomes" id="UP000057158">
    <property type="component" value="Chromosome"/>
</dbReference>
<keyword evidence="1 2" id="KW-0732">Signal</keyword>
<name>A0A0M4D8L9_9BACT</name>
<dbReference type="InterPro" id="IPR029467">
    <property type="entry name" value="Cyt_c7-like"/>
</dbReference>
<evidence type="ECO:0000256" key="1">
    <source>
        <dbReference type="ARBA" id="ARBA00022729"/>
    </source>
</evidence>
<dbReference type="KEGG" id="des:DSOUD_2970"/>
<dbReference type="RefSeq" id="WP_053551691.1">
    <property type="nucleotide sequence ID" value="NZ_CP010802.1"/>
</dbReference>
<protein>
    <submittedName>
        <fullName evidence="4">Putative periplasmic multiheme cytochrome c</fullName>
    </submittedName>
</protein>
<dbReference type="PATRIC" id="fig|1603606.3.peg.3203"/>
<gene>
    <name evidence="4" type="ORF">DSOUD_2970</name>
</gene>
<dbReference type="PANTHER" id="PTHR35038">
    <property type="entry name" value="DISSIMILATORY SULFITE REDUCTASE SIRA"/>
    <property type="match status" value="1"/>
</dbReference>
<dbReference type="Pfam" id="PF14522">
    <property type="entry name" value="Cytochrome_C7"/>
    <property type="match status" value="1"/>
</dbReference>
<dbReference type="OrthoDB" id="9783375at2"/>
<proteinExistence type="predicted"/>
<keyword evidence="5" id="KW-1185">Reference proteome</keyword>
<evidence type="ECO:0000313" key="5">
    <source>
        <dbReference type="Proteomes" id="UP000057158"/>
    </source>
</evidence>
<evidence type="ECO:0000259" key="3">
    <source>
        <dbReference type="Pfam" id="PF14522"/>
    </source>
</evidence>
<dbReference type="InterPro" id="IPR051829">
    <property type="entry name" value="Multiheme_Cytochr_ET"/>
</dbReference>
<dbReference type="InterPro" id="IPR036280">
    <property type="entry name" value="Multihaem_cyt_sf"/>
</dbReference>
<feature type="signal peptide" evidence="2">
    <location>
        <begin position="1"/>
        <end position="29"/>
    </location>
</feature>
<reference evidence="4 5" key="1">
    <citation type="submission" date="2015-07" db="EMBL/GenBank/DDBJ databases">
        <title>Isolation and Genomic Characterization of a Novel Halophilic Metal-Reducing Deltaproteobacterium from the Deep Subsurface.</title>
        <authorList>
            <person name="Badalamenti J.P."/>
            <person name="Summers Z.M."/>
            <person name="Gralnick J.A."/>
            <person name="Bond D.R."/>
        </authorList>
    </citation>
    <scope>NUCLEOTIDE SEQUENCE [LARGE SCALE GENOMIC DNA]</scope>
    <source>
        <strain evidence="4 5">WTL</strain>
    </source>
</reference>